<dbReference type="Pfam" id="PF10290">
    <property type="entry name" value="YJL171C_Tos1_N"/>
    <property type="match status" value="1"/>
</dbReference>
<dbReference type="GO" id="GO:0042973">
    <property type="term" value="F:glucan endo-1,3-beta-D-glucosidase activity"/>
    <property type="evidence" value="ECO:0007669"/>
    <property type="project" value="UniProtKB-EC"/>
</dbReference>
<dbReference type="Pfam" id="PF10287">
    <property type="entry name" value="YJL171C_Tos1_C"/>
    <property type="match status" value="2"/>
</dbReference>
<feature type="domain" description="Cell wall protein YJL171C/Tos1 C-terminal" evidence="10">
    <location>
        <begin position="164"/>
        <end position="212"/>
    </location>
</feature>
<gene>
    <name evidence="12" type="ORF">B0H65DRAFT_512642</name>
</gene>
<protein>
    <recommendedName>
        <fullName evidence="3">glucan endo-1,3-beta-D-glucosidase</fullName>
        <ecNumber evidence="3">3.2.1.39</ecNumber>
    </recommendedName>
</protein>
<name>A0AAE0J134_9PEZI</name>
<feature type="domain" description="Cell wall protein YJL171C/Tos1 C-terminal" evidence="10">
    <location>
        <begin position="214"/>
        <end position="320"/>
    </location>
</feature>
<evidence type="ECO:0000256" key="9">
    <source>
        <dbReference type="SAM" id="SignalP"/>
    </source>
</evidence>
<feature type="signal peptide" evidence="9">
    <location>
        <begin position="1"/>
        <end position="20"/>
    </location>
</feature>
<dbReference type="GO" id="GO:0071555">
    <property type="term" value="P:cell wall organization"/>
    <property type="evidence" value="ECO:0007669"/>
    <property type="project" value="UniProtKB-KW"/>
</dbReference>
<evidence type="ECO:0000256" key="5">
    <source>
        <dbReference type="ARBA" id="ARBA00022801"/>
    </source>
</evidence>
<dbReference type="PANTHER" id="PTHR31737:SF2">
    <property type="entry name" value="PROTEIN TOS1"/>
    <property type="match status" value="1"/>
</dbReference>
<evidence type="ECO:0000259" key="11">
    <source>
        <dbReference type="Pfam" id="PF10290"/>
    </source>
</evidence>
<evidence type="ECO:0000256" key="1">
    <source>
        <dbReference type="ARBA" id="ARBA00000382"/>
    </source>
</evidence>
<evidence type="ECO:0000256" key="4">
    <source>
        <dbReference type="ARBA" id="ARBA00022729"/>
    </source>
</evidence>
<evidence type="ECO:0000256" key="7">
    <source>
        <dbReference type="ARBA" id="ARBA00023316"/>
    </source>
</evidence>
<keyword evidence="6" id="KW-0326">Glycosidase</keyword>
<feature type="region of interest" description="Disordered" evidence="8">
    <location>
        <begin position="47"/>
        <end position="87"/>
    </location>
</feature>
<reference evidence="12" key="1">
    <citation type="journal article" date="2023" name="Mol. Phylogenet. Evol.">
        <title>Genome-scale phylogeny and comparative genomics of the fungal order Sordariales.</title>
        <authorList>
            <person name="Hensen N."/>
            <person name="Bonometti L."/>
            <person name="Westerberg I."/>
            <person name="Brannstrom I.O."/>
            <person name="Guillou S."/>
            <person name="Cros-Aarteil S."/>
            <person name="Calhoun S."/>
            <person name="Haridas S."/>
            <person name="Kuo A."/>
            <person name="Mondo S."/>
            <person name="Pangilinan J."/>
            <person name="Riley R."/>
            <person name="LaButti K."/>
            <person name="Andreopoulos B."/>
            <person name="Lipzen A."/>
            <person name="Chen C."/>
            <person name="Yan M."/>
            <person name="Daum C."/>
            <person name="Ng V."/>
            <person name="Clum A."/>
            <person name="Steindorff A."/>
            <person name="Ohm R.A."/>
            <person name="Martin F."/>
            <person name="Silar P."/>
            <person name="Natvig D.O."/>
            <person name="Lalanne C."/>
            <person name="Gautier V."/>
            <person name="Ament-Velasquez S.L."/>
            <person name="Kruys A."/>
            <person name="Hutchinson M.I."/>
            <person name="Powell A.J."/>
            <person name="Barry K."/>
            <person name="Miller A.N."/>
            <person name="Grigoriev I.V."/>
            <person name="Debuchy R."/>
            <person name="Gladieux P."/>
            <person name="Hiltunen Thoren M."/>
            <person name="Johannesson H."/>
        </authorList>
    </citation>
    <scope>NUCLEOTIDE SEQUENCE</scope>
    <source>
        <strain evidence="12">CBS 560.94</strain>
    </source>
</reference>
<evidence type="ECO:0000313" key="12">
    <source>
        <dbReference type="EMBL" id="KAK3334987.1"/>
    </source>
</evidence>
<keyword evidence="7" id="KW-0961">Cell wall biogenesis/degradation</keyword>
<dbReference type="InterPro" id="IPR018807">
    <property type="entry name" value="YJL171C/Tos1_N"/>
</dbReference>
<feature type="domain" description="Cell wall protein YJL171C/Tos1 N-terminal" evidence="11">
    <location>
        <begin position="97"/>
        <end position="159"/>
    </location>
</feature>
<evidence type="ECO:0000256" key="8">
    <source>
        <dbReference type="SAM" id="MobiDB-lite"/>
    </source>
</evidence>
<dbReference type="GO" id="GO:0009277">
    <property type="term" value="C:fungal-type cell wall"/>
    <property type="evidence" value="ECO:0007669"/>
    <property type="project" value="TreeGrafter"/>
</dbReference>
<keyword evidence="5 12" id="KW-0378">Hydrolase</keyword>
<dbReference type="RefSeq" id="XP_062677153.1">
    <property type="nucleotide sequence ID" value="XM_062828589.1"/>
</dbReference>
<evidence type="ECO:0000259" key="10">
    <source>
        <dbReference type="Pfam" id="PF10287"/>
    </source>
</evidence>
<proteinExistence type="inferred from homology"/>
<accession>A0AAE0J134</accession>
<evidence type="ECO:0000256" key="2">
    <source>
        <dbReference type="ARBA" id="ARBA00006055"/>
    </source>
</evidence>
<evidence type="ECO:0000256" key="6">
    <source>
        <dbReference type="ARBA" id="ARBA00023295"/>
    </source>
</evidence>
<dbReference type="InterPro" id="IPR013320">
    <property type="entry name" value="ConA-like_dom_sf"/>
</dbReference>
<sequence length="331" mass="35858">MASLIMALVALFAFATFVNSVAINSTLSFVSNSGLASRSHAGLFPRAHAGPPDSGVFDPHSVTPDSPDEPRMQTGSQDLCKDHDKEENGSHFCQNVQQVVYTNVNTPAGQYKAVTSMDKDTKRCDMAPKSFGGDLAPFNESISMHFHGPLHLKQFAFYLPGAGGSYERKGYYHAPSQTSEHLTFMGNFGGQGSGVFTEAWGASLSFANAHGDGGFPGTSRIFLFEFSMPQDAANPGYDEPAIWLLNARIPYTQHCWNFGCGEFDIFEIVNNAYTKALSTFHLNPFGAGDPNWFKRPVDGPVKVLLYMDPSEGGKVSVKMLGGSDGKLKITI</sequence>
<evidence type="ECO:0000313" key="13">
    <source>
        <dbReference type="Proteomes" id="UP001278500"/>
    </source>
</evidence>
<dbReference type="EMBL" id="JAUEPP010000009">
    <property type="protein sequence ID" value="KAK3334987.1"/>
    <property type="molecule type" value="Genomic_DNA"/>
</dbReference>
<reference evidence="12" key="2">
    <citation type="submission" date="2023-06" db="EMBL/GenBank/DDBJ databases">
        <authorList>
            <consortium name="Lawrence Berkeley National Laboratory"/>
            <person name="Haridas S."/>
            <person name="Hensen N."/>
            <person name="Bonometti L."/>
            <person name="Westerberg I."/>
            <person name="Brannstrom I.O."/>
            <person name="Guillou S."/>
            <person name="Cros-Aarteil S."/>
            <person name="Calhoun S."/>
            <person name="Kuo A."/>
            <person name="Mondo S."/>
            <person name="Pangilinan J."/>
            <person name="Riley R."/>
            <person name="Labutti K."/>
            <person name="Andreopoulos B."/>
            <person name="Lipzen A."/>
            <person name="Chen C."/>
            <person name="Yanf M."/>
            <person name="Daum C."/>
            <person name="Ng V."/>
            <person name="Clum A."/>
            <person name="Steindorff A."/>
            <person name="Ohm R."/>
            <person name="Martin F."/>
            <person name="Silar P."/>
            <person name="Natvig D."/>
            <person name="Lalanne C."/>
            <person name="Gautier V."/>
            <person name="Ament-Velasquez S.L."/>
            <person name="Kruys A."/>
            <person name="Hutchinson M.I."/>
            <person name="Powell A.J."/>
            <person name="Barry K."/>
            <person name="Miller A.N."/>
            <person name="Grigoriev I.V."/>
            <person name="Debuchy R."/>
            <person name="Gladieux P."/>
            <person name="Thoren M.H."/>
            <person name="Johannesson H."/>
        </authorList>
    </citation>
    <scope>NUCLEOTIDE SEQUENCE</scope>
    <source>
        <strain evidence="12">CBS 560.94</strain>
    </source>
</reference>
<comment type="similarity">
    <text evidence="2">Belongs to the PGA52 family.</text>
</comment>
<keyword evidence="13" id="KW-1185">Reference proteome</keyword>
<feature type="chain" id="PRO_5042222105" description="glucan endo-1,3-beta-D-glucosidase" evidence="9">
    <location>
        <begin position="21"/>
        <end position="331"/>
    </location>
</feature>
<dbReference type="PANTHER" id="PTHR31737">
    <property type="entry name" value="PROTEIN TOS1"/>
    <property type="match status" value="1"/>
</dbReference>
<comment type="caution">
    <text evidence="12">The sequence shown here is derived from an EMBL/GenBank/DDBJ whole genome shotgun (WGS) entry which is preliminary data.</text>
</comment>
<evidence type="ECO:0000256" key="3">
    <source>
        <dbReference type="ARBA" id="ARBA00012780"/>
    </source>
</evidence>
<comment type="catalytic activity">
    <reaction evidence="1">
        <text>Hydrolysis of (1-&gt;3)-beta-D-glucosidic linkages in (1-&gt;3)-beta-D-glucans.</text>
        <dbReference type="EC" id="3.2.1.39"/>
    </reaction>
</comment>
<dbReference type="InterPro" id="IPR018805">
    <property type="entry name" value="YJL171C/Tos1_C"/>
</dbReference>
<dbReference type="SUPFAM" id="SSF49899">
    <property type="entry name" value="Concanavalin A-like lectins/glucanases"/>
    <property type="match status" value="1"/>
</dbReference>
<dbReference type="GeneID" id="87865743"/>
<dbReference type="AlphaFoldDB" id="A0AAE0J134"/>
<organism evidence="12 13">
    <name type="scientific">Neurospora tetraspora</name>
    <dbReference type="NCBI Taxonomy" id="94610"/>
    <lineage>
        <taxon>Eukaryota</taxon>
        <taxon>Fungi</taxon>
        <taxon>Dikarya</taxon>
        <taxon>Ascomycota</taxon>
        <taxon>Pezizomycotina</taxon>
        <taxon>Sordariomycetes</taxon>
        <taxon>Sordariomycetidae</taxon>
        <taxon>Sordariales</taxon>
        <taxon>Sordariaceae</taxon>
        <taxon>Neurospora</taxon>
    </lineage>
</organism>
<dbReference type="Proteomes" id="UP001278500">
    <property type="component" value="Unassembled WGS sequence"/>
</dbReference>
<dbReference type="EC" id="3.2.1.39" evidence="3"/>
<keyword evidence="4 9" id="KW-0732">Signal</keyword>